<dbReference type="InterPro" id="IPR001841">
    <property type="entry name" value="Znf_RING"/>
</dbReference>
<dbReference type="PROSITE" id="PS50089">
    <property type="entry name" value="ZF_RING_2"/>
    <property type="match status" value="1"/>
</dbReference>
<keyword evidence="1" id="KW-0862">Zinc</keyword>
<dbReference type="Proteomes" id="UP001209540">
    <property type="component" value="Unassembled WGS sequence"/>
</dbReference>
<dbReference type="PANTHER" id="PTHR21540">
    <property type="entry name" value="RING FINGER AND SWIM DOMAIN-CONTAINING PROTEIN 2"/>
    <property type="match status" value="1"/>
</dbReference>
<feature type="domain" description="RING-type" evidence="2">
    <location>
        <begin position="120"/>
        <end position="167"/>
    </location>
</feature>
<evidence type="ECO:0000259" key="3">
    <source>
        <dbReference type="PROSITE" id="PS50966"/>
    </source>
</evidence>
<reference evidence="4" key="2">
    <citation type="submission" date="2023-02" db="EMBL/GenBank/DDBJ databases">
        <authorList>
            <consortium name="DOE Joint Genome Institute"/>
            <person name="Mondo S.J."/>
            <person name="Chang Y."/>
            <person name="Wang Y."/>
            <person name="Ahrendt S."/>
            <person name="Andreopoulos W."/>
            <person name="Barry K."/>
            <person name="Beard J."/>
            <person name="Benny G.L."/>
            <person name="Blankenship S."/>
            <person name="Bonito G."/>
            <person name="Cuomo C."/>
            <person name="Desiro A."/>
            <person name="Gervers K.A."/>
            <person name="Hundley H."/>
            <person name="Kuo A."/>
            <person name="LaButti K."/>
            <person name="Lang B.F."/>
            <person name="Lipzen A."/>
            <person name="O'Donnell K."/>
            <person name="Pangilinan J."/>
            <person name="Reynolds N."/>
            <person name="Sandor L."/>
            <person name="Smith M.W."/>
            <person name="Tsang A."/>
            <person name="Grigoriev I.V."/>
            <person name="Stajich J.E."/>
            <person name="Spatafora J.W."/>
        </authorList>
    </citation>
    <scope>NUCLEOTIDE SEQUENCE</scope>
    <source>
        <strain evidence="4">RSA 2281</strain>
    </source>
</reference>
<evidence type="ECO:0000259" key="2">
    <source>
        <dbReference type="PROSITE" id="PS50089"/>
    </source>
</evidence>
<dbReference type="InterPro" id="IPR007527">
    <property type="entry name" value="Znf_SWIM"/>
</dbReference>
<keyword evidence="1" id="KW-0479">Metal-binding</keyword>
<keyword evidence="1" id="KW-0863">Zinc-finger</keyword>
<dbReference type="InterPro" id="IPR013083">
    <property type="entry name" value="Znf_RING/FYVE/PHD"/>
</dbReference>
<name>A0AAD5K352_9FUNG</name>
<comment type="caution">
    <text evidence="4">The sequence shown here is derived from an EMBL/GenBank/DDBJ whole genome shotgun (WGS) entry which is preliminary data.</text>
</comment>
<accession>A0AAD5K352</accession>
<evidence type="ECO:0000313" key="5">
    <source>
        <dbReference type="Proteomes" id="UP001209540"/>
    </source>
</evidence>
<protein>
    <submittedName>
        <fullName evidence="4">Uncharacterized protein</fullName>
    </submittedName>
</protein>
<dbReference type="SUPFAM" id="SSF57850">
    <property type="entry name" value="RING/U-box"/>
    <property type="match status" value="1"/>
</dbReference>
<reference evidence="4" key="1">
    <citation type="journal article" date="2022" name="IScience">
        <title>Evolution of zygomycete secretomes and the origins of terrestrial fungal ecologies.</title>
        <authorList>
            <person name="Chang Y."/>
            <person name="Wang Y."/>
            <person name="Mondo S."/>
            <person name="Ahrendt S."/>
            <person name="Andreopoulos W."/>
            <person name="Barry K."/>
            <person name="Beard J."/>
            <person name="Benny G.L."/>
            <person name="Blankenship S."/>
            <person name="Bonito G."/>
            <person name="Cuomo C."/>
            <person name="Desiro A."/>
            <person name="Gervers K.A."/>
            <person name="Hundley H."/>
            <person name="Kuo A."/>
            <person name="LaButti K."/>
            <person name="Lang B.F."/>
            <person name="Lipzen A."/>
            <person name="O'Donnell K."/>
            <person name="Pangilinan J."/>
            <person name="Reynolds N."/>
            <person name="Sandor L."/>
            <person name="Smith M.E."/>
            <person name="Tsang A."/>
            <person name="Grigoriev I.V."/>
            <person name="Stajich J.E."/>
            <person name="Spatafora J.W."/>
        </authorList>
    </citation>
    <scope>NUCLEOTIDE SEQUENCE</scope>
    <source>
        <strain evidence="4">RSA 2281</strain>
    </source>
</reference>
<dbReference type="AlphaFoldDB" id="A0AAD5K352"/>
<organism evidence="4 5">
    <name type="scientific">Phascolomyces articulosus</name>
    <dbReference type="NCBI Taxonomy" id="60185"/>
    <lineage>
        <taxon>Eukaryota</taxon>
        <taxon>Fungi</taxon>
        <taxon>Fungi incertae sedis</taxon>
        <taxon>Mucoromycota</taxon>
        <taxon>Mucoromycotina</taxon>
        <taxon>Mucoromycetes</taxon>
        <taxon>Mucorales</taxon>
        <taxon>Lichtheimiaceae</taxon>
        <taxon>Phascolomyces</taxon>
    </lineage>
</organism>
<proteinExistence type="predicted"/>
<dbReference type="PROSITE" id="PS50966">
    <property type="entry name" value="ZF_SWIM"/>
    <property type="match status" value="1"/>
</dbReference>
<dbReference type="GO" id="GO:0008270">
    <property type="term" value="F:zinc ion binding"/>
    <property type="evidence" value="ECO:0007669"/>
    <property type="project" value="UniProtKB-KW"/>
</dbReference>
<dbReference type="Gene3D" id="3.30.40.10">
    <property type="entry name" value="Zinc/RING finger domain, C3HC4 (zinc finger)"/>
    <property type="match status" value="1"/>
</dbReference>
<evidence type="ECO:0000313" key="4">
    <source>
        <dbReference type="EMBL" id="KAI9266714.1"/>
    </source>
</evidence>
<gene>
    <name evidence="4" type="ORF">BDA99DRAFT_30879</name>
</gene>
<sequence>MNIYIVLGSTGNVYEVEIGQRLGCSCRDHIFRKKHCKHILLILLKVFHVNAHSPACHRLYLTREELAQVFENCTPDASVIANQQIQSTLESQLYGKNLPPVKEEGNEDGAKQRPLTTSDCPVCFEEFTEAERSLIVFCKSCGNNIHKACFEAWSTSGRSKITCVYCRAEWHDSKKKKKNNTSKIDTSHLRNQEGYVNVGSLVGMPEVRDVSSYGL</sequence>
<keyword evidence="5" id="KW-1185">Reference proteome</keyword>
<dbReference type="InterPro" id="IPR039903">
    <property type="entry name" value="Zswim2"/>
</dbReference>
<evidence type="ECO:0000256" key="1">
    <source>
        <dbReference type="PROSITE-ProRule" id="PRU00175"/>
    </source>
</evidence>
<dbReference type="GO" id="GO:0061630">
    <property type="term" value="F:ubiquitin protein ligase activity"/>
    <property type="evidence" value="ECO:0007669"/>
    <property type="project" value="InterPro"/>
</dbReference>
<dbReference type="EMBL" id="JAIXMP010000010">
    <property type="protein sequence ID" value="KAI9266714.1"/>
    <property type="molecule type" value="Genomic_DNA"/>
</dbReference>
<feature type="domain" description="SWIM-type" evidence="3">
    <location>
        <begin position="14"/>
        <end position="47"/>
    </location>
</feature>
<dbReference type="PANTHER" id="PTHR21540:SF0">
    <property type="entry name" value="PHD FAMILY PROTEIN"/>
    <property type="match status" value="1"/>
</dbReference>
<dbReference type="Pfam" id="PF13639">
    <property type="entry name" value="zf-RING_2"/>
    <property type="match status" value="1"/>
</dbReference>